<keyword evidence="5" id="KW-1185">Reference proteome</keyword>
<dbReference type="SMART" id="SM00409">
    <property type="entry name" value="IG"/>
    <property type="match status" value="2"/>
</dbReference>
<accession>A0A3Q2Z1S2</accession>
<feature type="domain" description="Ig-like" evidence="3">
    <location>
        <begin position="122"/>
        <end position="198"/>
    </location>
</feature>
<feature type="domain" description="Ig-like" evidence="3">
    <location>
        <begin position="20"/>
        <end position="110"/>
    </location>
</feature>
<dbReference type="InterPro" id="IPR013783">
    <property type="entry name" value="Ig-like_fold"/>
</dbReference>
<keyword evidence="1" id="KW-0732">Signal</keyword>
<evidence type="ECO:0000313" key="5">
    <source>
        <dbReference type="Proteomes" id="UP000264820"/>
    </source>
</evidence>
<dbReference type="InterPro" id="IPR003598">
    <property type="entry name" value="Ig_sub2"/>
</dbReference>
<dbReference type="GO" id="GO:0043025">
    <property type="term" value="C:neuronal cell body"/>
    <property type="evidence" value="ECO:0007669"/>
    <property type="project" value="TreeGrafter"/>
</dbReference>
<dbReference type="PROSITE" id="PS50835">
    <property type="entry name" value="IG_LIKE"/>
    <property type="match status" value="2"/>
</dbReference>
<dbReference type="InterPro" id="IPR050958">
    <property type="entry name" value="Cell_Adh-Cytoskel_Orgn"/>
</dbReference>
<dbReference type="GO" id="GO:0005886">
    <property type="term" value="C:plasma membrane"/>
    <property type="evidence" value="ECO:0007669"/>
    <property type="project" value="TreeGrafter"/>
</dbReference>
<proteinExistence type="predicted"/>
<dbReference type="SMART" id="SM00408">
    <property type="entry name" value="IGc2"/>
    <property type="match status" value="2"/>
</dbReference>
<dbReference type="Pfam" id="PF13927">
    <property type="entry name" value="Ig_3"/>
    <property type="match status" value="1"/>
</dbReference>
<evidence type="ECO:0000259" key="3">
    <source>
        <dbReference type="PROSITE" id="PS50835"/>
    </source>
</evidence>
<dbReference type="InterPro" id="IPR036179">
    <property type="entry name" value="Ig-like_dom_sf"/>
</dbReference>
<dbReference type="InterPro" id="IPR013098">
    <property type="entry name" value="Ig_I-set"/>
</dbReference>
<dbReference type="GO" id="GO:0008046">
    <property type="term" value="F:axon guidance receptor activity"/>
    <property type="evidence" value="ECO:0007669"/>
    <property type="project" value="TreeGrafter"/>
</dbReference>
<evidence type="ECO:0000313" key="4">
    <source>
        <dbReference type="Ensembl" id="ENSHCOP00000025382.1"/>
    </source>
</evidence>
<reference evidence="4" key="2">
    <citation type="submission" date="2025-09" db="UniProtKB">
        <authorList>
            <consortium name="Ensembl"/>
        </authorList>
    </citation>
    <scope>IDENTIFICATION</scope>
</reference>
<dbReference type="SUPFAM" id="SSF48726">
    <property type="entry name" value="Immunoglobulin"/>
    <property type="match status" value="2"/>
</dbReference>
<dbReference type="InterPro" id="IPR003599">
    <property type="entry name" value="Ig_sub"/>
</dbReference>
<dbReference type="GeneTree" id="ENSGT00940000159942"/>
<dbReference type="PANTHER" id="PTHR45080:SF8">
    <property type="entry name" value="IG-LIKE DOMAIN-CONTAINING PROTEIN"/>
    <property type="match status" value="1"/>
</dbReference>
<reference evidence="4" key="1">
    <citation type="submission" date="2025-08" db="UniProtKB">
        <authorList>
            <consortium name="Ensembl"/>
        </authorList>
    </citation>
    <scope>IDENTIFICATION</scope>
</reference>
<keyword evidence="2" id="KW-1015">Disulfide bond</keyword>
<dbReference type="Ensembl" id="ENSHCOT00000019470.1">
    <property type="protein sequence ID" value="ENSHCOP00000025382.1"/>
    <property type="gene ID" value="ENSHCOG00000015460.1"/>
</dbReference>
<evidence type="ECO:0000256" key="1">
    <source>
        <dbReference type="ARBA" id="ARBA00022729"/>
    </source>
</evidence>
<evidence type="ECO:0000256" key="2">
    <source>
        <dbReference type="ARBA" id="ARBA00023157"/>
    </source>
</evidence>
<organism evidence="4 5">
    <name type="scientific">Hippocampus comes</name>
    <name type="common">Tiger tail seahorse</name>
    <dbReference type="NCBI Taxonomy" id="109280"/>
    <lineage>
        <taxon>Eukaryota</taxon>
        <taxon>Metazoa</taxon>
        <taxon>Chordata</taxon>
        <taxon>Craniata</taxon>
        <taxon>Vertebrata</taxon>
        <taxon>Euteleostomi</taxon>
        <taxon>Actinopterygii</taxon>
        <taxon>Neopterygii</taxon>
        <taxon>Teleostei</taxon>
        <taxon>Neoteleostei</taxon>
        <taxon>Acanthomorphata</taxon>
        <taxon>Syngnathiaria</taxon>
        <taxon>Syngnathiformes</taxon>
        <taxon>Syngnathoidei</taxon>
        <taxon>Syngnathidae</taxon>
        <taxon>Hippocampus</taxon>
    </lineage>
</organism>
<dbReference type="GO" id="GO:0050808">
    <property type="term" value="P:synapse organization"/>
    <property type="evidence" value="ECO:0007669"/>
    <property type="project" value="TreeGrafter"/>
</dbReference>
<dbReference type="GO" id="GO:0007156">
    <property type="term" value="P:homophilic cell adhesion via plasma membrane adhesion molecules"/>
    <property type="evidence" value="ECO:0007669"/>
    <property type="project" value="TreeGrafter"/>
</dbReference>
<dbReference type="GO" id="GO:0030424">
    <property type="term" value="C:axon"/>
    <property type="evidence" value="ECO:0007669"/>
    <property type="project" value="TreeGrafter"/>
</dbReference>
<dbReference type="Proteomes" id="UP000264820">
    <property type="component" value="Unplaced"/>
</dbReference>
<name>A0A3Q2Z1S2_HIPCM</name>
<dbReference type="AlphaFoldDB" id="A0A3Q2Z1S2"/>
<dbReference type="Gene3D" id="2.60.40.10">
    <property type="entry name" value="Immunoglobulins"/>
    <property type="match status" value="2"/>
</dbReference>
<dbReference type="CDD" id="cd00096">
    <property type="entry name" value="Ig"/>
    <property type="match status" value="2"/>
</dbReference>
<dbReference type="PANTHER" id="PTHR45080">
    <property type="entry name" value="CONTACTIN 5"/>
    <property type="match status" value="1"/>
</dbReference>
<dbReference type="InterPro" id="IPR007110">
    <property type="entry name" value="Ig-like_dom"/>
</dbReference>
<dbReference type="Pfam" id="PF07679">
    <property type="entry name" value="I-set"/>
    <property type="match status" value="1"/>
</dbReference>
<protein>
    <recommendedName>
        <fullName evidence="3">Ig-like domain-containing protein</fullName>
    </recommendedName>
</protein>
<sequence length="220" mass="23009">ADSLSFPFCKPATSTTVSHPWVLILTNHTTTTITAAAGTRLELSCPLLSSSHPKVQWILPDGSKLNSPSSSQDGRIQVSDSGLLLQNVELSNAGLYYCVAQISTDSDVLALRLAVEGSSAPPTGEQVAPSVTGGIGQPVGLSCKASGSPEPHTFWGSVVLGGFIMQSNGSLFLPNPSLRDTGHYRCVAVNQYGSASVFVLSKYFPSGSCQGDDDFSTDLQ</sequence>